<dbReference type="PROSITE" id="PS51257">
    <property type="entry name" value="PROKAR_LIPOPROTEIN"/>
    <property type="match status" value="1"/>
</dbReference>
<accession>A0A4R2NW36</accession>
<reference evidence="1 2" key="1">
    <citation type="submission" date="2019-03" db="EMBL/GenBank/DDBJ databases">
        <title>Genomic Encyclopedia of Type Strains, Phase IV (KMG-IV): sequencing the most valuable type-strain genomes for metagenomic binning, comparative biology and taxonomic classification.</title>
        <authorList>
            <person name="Goeker M."/>
        </authorList>
    </citation>
    <scope>NUCLEOTIDE SEQUENCE [LARGE SCALE GENOMIC DNA]</scope>
    <source>
        <strain evidence="1 2">DSM 14836</strain>
    </source>
</reference>
<gene>
    <name evidence="1" type="ORF">EV195_103154</name>
</gene>
<proteinExistence type="predicted"/>
<dbReference type="RefSeq" id="WP_132794184.1">
    <property type="nucleotide sequence ID" value="NZ_SLXM01000003.1"/>
</dbReference>
<sequence length="234" mass="24806">MKNFIKMLAFSFVLALMSCSEKENVMNEEIPNSTSEKFVKLAGCGGIQEVSISGNQVTYTLPISGYSNPVFQWSVTSINNTMNIVGSSTGQSVVVSFDVANFQGGELEVDVYESSNPTGVHCGDVLTFGQGDCPIPNPCDGVTGTIIEDIEACYPASHPYGRYHLNYSGNNNDVTWSVNYGTIMAQSGAAEVQVAAASLNPFTLTATINTQDGCVKSINKVIYPCDAGSGGFGK</sequence>
<dbReference type="Proteomes" id="UP000294564">
    <property type="component" value="Unassembled WGS sequence"/>
</dbReference>
<evidence type="ECO:0000313" key="1">
    <source>
        <dbReference type="EMBL" id="TCP25794.1"/>
    </source>
</evidence>
<organism evidence="1 2">
    <name type="scientific">Tenacibaculum skagerrakense</name>
    <dbReference type="NCBI Taxonomy" id="186571"/>
    <lineage>
        <taxon>Bacteria</taxon>
        <taxon>Pseudomonadati</taxon>
        <taxon>Bacteroidota</taxon>
        <taxon>Flavobacteriia</taxon>
        <taxon>Flavobacteriales</taxon>
        <taxon>Flavobacteriaceae</taxon>
        <taxon>Tenacibaculum</taxon>
    </lineage>
</organism>
<protein>
    <submittedName>
        <fullName evidence="1">Uncharacterized protein</fullName>
    </submittedName>
</protein>
<evidence type="ECO:0000313" key="2">
    <source>
        <dbReference type="Proteomes" id="UP000294564"/>
    </source>
</evidence>
<name>A0A4R2NW36_9FLAO</name>
<keyword evidence="2" id="KW-1185">Reference proteome</keyword>
<dbReference type="AlphaFoldDB" id="A0A4R2NW36"/>
<comment type="caution">
    <text evidence="1">The sequence shown here is derived from an EMBL/GenBank/DDBJ whole genome shotgun (WGS) entry which is preliminary data.</text>
</comment>
<dbReference type="EMBL" id="SLXM01000003">
    <property type="protein sequence ID" value="TCP25794.1"/>
    <property type="molecule type" value="Genomic_DNA"/>
</dbReference>
<dbReference type="OrthoDB" id="1435927at2"/>